<keyword evidence="7 20" id="KW-0158">Chromosome</keyword>
<evidence type="ECO:0000256" key="6">
    <source>
        <dbReference type="ARBA" id="ARBA00014619"/>
    </source>
</evidence>
<evidence type="ECO:0000256" key="20">
    <source>
        <dbReference type="RuleBase" id="RU365027"/>
    </source>
</evidence>
<comment type="function">
    <text evidence="17 20">Serine/threonine protein kinase which activates checkpoint signaling upon genotoxic stresses such as ionizing radiation (IR), ultraviolet light (UV), or DNA replication stalling, thereby acting as a DNA damage sensor. Recognizes the substrate consensus sequence [ST]-Q. Phosphorylates histone H2A to form H2AS128ph (gamma-H2A) at sites of DNA damage, involved in the regulation of DNA damage response mechanism. Required for the control of telomere length and genome stability.</text>
</comment>
<evidence type="ECO:0000256" key="12">
    <source>
        <dbReference type="ARBA" id="ARBA00022777"/>
    </source>
</evidence>
<feature type="region of interest" description="Disordered" evidence="22">
    <location>
        <begin position="2771"/>
        <end position="2796"/>
    </location>
</feature>
<evidence type="ECO:0000259" key="23">
    <source>
        <dbReference type="PROSITE" id="PS50290"/>
    </source>
</evidence>
<dbReference type="InterPro" id="IPR003152">
    <property type="entry name" value="FATC_dom"/>
</dbReference>
<dbReference type="GO" id="GO:0000781">
    <property type="term" value="C:chromosome, telomeric region"/>
    <property type="evidence" value="ECO:0007669"/>
    <property type="project" value="UniProtKB-SubCell"/>
</dbReference>
<dbReference type="Pfam" id="PF02259">
    <property type="entry name" value="FAT"/>
    <property type="match status" value="1"/>
</dbReference>
<reference evidence="26" key="1">
    <citation type="journal article" date="2019" name="Beilstein J. Org. Chem.">
        <title>Nanangenines: drimane sesquiterpenoids as the dominant metabolite cohort of a novel Australian fungus, Aspergillus nanangensis.</title>
        <authorList>
            <person name="Lacey H.J."/>
            <person name="Gilchrist C.L.M."/>
            <person name="Crombie A."/>
            <person name="Kalaitzis J.A."/>
            <person name="Vuong D."/>
            <person name="Rutledge P.J."/>
            <person name="Turner P."/>
            <person name="Pitt J.I."/>
            <person name="Lacey E."/>
            <person name="Chooi Y.H."/>
            <person name="Piggott A.M."/>
        </authorList>
    </citation>
    <scope>NUCLEOTIDE SEQUENCE</scope>
    <source>
        <strain evidence="26">MST-FP2251</strain>
    </source>
</reference>
<dbReference type="InterPro" id="IPR011009">
    <property type="entry name" value="Kinase-like_dom_sf"/>
</dbReference>
<evidence type="ECO:0000256" key="4">
    <source>
        <dbReference type="ARBA" id="ARBA00011370"/>
    </source>
</evidence>
<evidence type="ECO:0000256" key="22">
    <source>
        <dbReference type="SAM" id="MobiDB-lite"/>
    </source>
</evidence>
<evidence type="ECO:0000256" key="15">
    <source>
        <dbReference type="ARBA" id="ARBA00022895"/>
    </source>
</evidence>
<dbReference type="CDD" id="cd05171">
    <property type="entry name" value="PIKKc_ATM"/>
    <property type="match status" value="1"/>
</dbReference>
<dbReference type="Pfam" id="PF11640">
    <property type="entry name" value="TAN"/>
    <property type="match status" value="1"/>
</dbReference>
<feature type="domain" description="FAT" evidence="24">
    <location>
        <begin position="1786"/>
        <end position="2385"/>
    </location>
</feature>
<dbReference type="InterPro" id="IPR038980">
    <property type="entry name" value="ATM_plant"/>
</dbReference>
<dbReference type="EC" id="2.7.11.1" evidence="5 20"/>
<dbReference type="GO" id="GO:0005634">
    <property type="term" value="C:nucleus"/>
    <property type="evidence" value="ECO:0007669"/>
    <property type="project" value="UniProtKB-SubCell"/>
</dbReference>
<keyword evidence="12 20" id="KW-0418">Kinase</keyword>
<feature type="domain" description="FATC" evidence="25">
    <location>
        <begin position="2811"/>
        <end position="2843"/>
    </location>
</feature>
<comment type="subcellular location">
    <subcellularLocation>
        <location evidence="2 20">Chromosome</location>
        <location evidence="2 20">Telomere</location>
    </subcellularLocation>
    <subcellularLocation>
        <location evidence="1 20">Nucleus</location>
    </subcellularLocation>
</comment>
<feature type="domain" description="PI3K/PI4K catalytic" evidence="23">
    <location>
        <begin position="2489"/>
        <end position="2800"/>
    </location>
</feature>
<dbReference type="InterPro" id="IPR036940">
    <property type="entry name" value="PI3/4_kinase_cat_sf"/>
</dbReference>
<accession>A0AAD4CXE6</accession>
<evidence type="ECO:0000256" key="21">
    <source>
        <dbReference type="SAM" id="Coils"/>
    </source>
</evidence>
<dbReference type="FunFam" id="1.10.1070.11:FF:000025">
    <property type="entry name" value="Serine/threonine-protein kinase Tel1"/>
    <property type="match status" value="1"/>
</dbReference>
<evidence type="ECO:0000259" key="25">
    <source>
        <dbReference type="PROSITE" id="PS51190"/>
    </source>
</evidence>
<dbReference type="InterPro" id="IPR044107">
    <property type="entry name" value="PIKKc_ATM"/>
</dbReference>
<dbReference type="Pfam" id="PF02260">
    <property type="entry name" value="FATC"/>
    <property type="match status" value="1"/>
</dbReference>
<dbReference type="InterPro" id="IPR000403">
    <property type="entry name" value="PI3/4_kinase_cat_dom"/>
</dbReference>
<dbReference type="GO" id="GO:0004674">
    <property type="term" value="F:protein serine/threonine kinase activity"/>
    <property type="evidence" value="ECO:0007669"/>
    <property type="project" value="UniProtKB-KW"/>
</dbReference>
<evidence type="ECO:0000256" key="8">
    <source>
        <dbReference type="ARBA" id="ARBA00022527"/>
    </source>
</evidence>
<evidence type="ECO:0000256" key="19">
    <source>
        <dbReference type="ARBA" id="ARBA00048679"/>
    </source>
</evidence>
<dbReference type="PROSITE" id="PS00915">
    <property type="entry name" value="PI3_4_KINASE_1"/>
    <property type="match status" value="1"/>
</dbReference>
<evidence type="ECO:0000256" key="14">
    <source>
        <dbReference type="ARBA" id="ARBA00022853"/>
    </source>
</evidence>
<dbReference type="PROSITE" id="PS50290">
    <property type="entry name" value="PI3_4_KINASE_3"/>
    <property type="match status" value="1"/>
</dbReference>
<dbReference type="GO" id="GO:0005524">
    <property type="term" value="F:ATP binding"/>
    <property type="evidence" value="ECO:0007669"/>
    <property type="project" value="UniProtKB-KW"/>
</dbReference>
<dbReference type="GO" id="GO:0006325">
    <property type="term" value="P:chromatin organization"/>
    <property type="evidence" value="ECO:0007669"/>
    <property type="project" value="UniProtKB-KW"/>
</dbReference>
<name>A0AAD4CXE6_ASPNN</name>
<keyword evidence="9 20" id="KW-0808">Transferase</keyword>
<dbReference type="SMART" id="SM00146">
    <property type="entry name" value="PI3Kc"/>
    <property type="match status" value="1"/>
</dbReference>
<dbReference type="PROSITE" id="PS51189">
    <property type="entry name" value="FAT"/>
    <property type="match status" value="1"/>
</dbReference>
<evidence type="ECO:0000256" key="2">
    <source>
        <dbReference type="ARBA" id="ARBA00004574"/>
    </source>
</evidence>
<keyword evidence="11 20" id="KW-0227">DNA damage</keyword>
<evidence type="ECO:0000256" key="17">
    <source>
        <dbReference type="ARBA" id="ARBA00025079"/>
    </source>
</evidence>
<sequence>MAEITLDKALALLSSDKQRDRSDGLADLKHILQQNKQNSKLSSLNDKACHKVFESLFRLVSAEKSVYNRTHSKGASATRLSACASVIRTAVDALLHNLRTKSVRAIIDHITDLLLVAGEGLFELLCLDYTKCLSALLHYPPHVEHLGNSEWEKLLDFCLTSISTQEDDNTQIRPSNGHRSTLDGFLESGRSSTPSRLASTLTLREKSQDNKGAAEEAVVCAQLLTTSPSAPIAAVSERVLRELALFLKASHIPGTAHQAAIKSINSVIMKTILEQTDFTRNFLLDLIPTIKHLWSTKLVGLKDDLLVTLMLCMLVLTDKARREPSEQLLDTIEGLADALYSEYVRRSDKEVLQIEEVIFCQRTLAQRDRLLIWPRPENMKSEHNWTLVWLIASLMELSEKMRQALMSPAAAVETLAKRTRHTSMIEDTYRDSNMSSGTRRLCALQLIPFLSNSLVTVESKRLLLQRLIPNILDDNSMVSSWTMIAIANVSGTPGSNDPSLKVSWQQVWDLSSRASTSQNTSRAACNLMNCLLQFDLLEYSVATEATSSMLLNVNLNGPSTMSDSSLALWATVTRSATQINPGSAHNASKQICAWLQQVWTIDRLQTAQVATFARPLDLLNLLLASTNRSFTLPKPQSGGMTGLVSRGWYYYHQSRQLLNYMLDLGDSIDFVGSWFEKEGVSLELFNRQDPSDNIVLDLLQGKADTFMQAWKSLSEDKSQHNAYLNNQPRGLKFCGKIVNAFGKVFALSLLPKATLSHKLVAPLAHVLENHRKQQQAAMSYGEEAMDLDDPLSTLDDQRAEVACMIRRNREALPLFEDFVTFQRCMTIKLSVFQRMHGSACGYNESTNGDLLDYLTNLDDADILSARDFLPHVYHACSELDRPSLLRLLEDLGEKCLQTYELERCETAHLLCIRMMHGFVGSWALGGDDHLSDSASDIYTWFTDVLLMKNRASSSVLMAFSDLLGGVIKCNSSYGSGQPTPSPRTSLFQVLQDGDMRVKFNTGTLISQLFGQYSLTDHDSIFDDVLESLPRDPDWTEGIAIRLFILGQLASQWRTLLRRSLYHMFETPAQAPPSVWYAEKCIRNVAETLGLMDAKELFRLFSSQILYTWTETQTINSMPFRIFGYTNLEDMVIDVQDEIVGQIMMRARNSDPTELSELVKVPFVELLAQSFYKAEAYSIARDLSTPPGQGSQPKGVENRLKKILGTERFMGLIDQQFPQAIAIFFGSLDQYDQVERAFSKRPNFQNTFNILKSILAKSCSLITLPANQQPSFRARFLLDELEFLCKRSGYELETIWTPALVSYVCRTLLESIHPALGSLHACSVIRKIRILICMAGPVFLEDYPFEMVLHSIQPFLTDIYCSEDALGIFWYLLESGESYLNKNPGFMAGITVSTLLSLSKFLASSADNVKQASQHNAAKGKIESFLGWYEGYLDNYEPSNLSAESQRLFQRLVASSRAATITVRDSDGKEDRDLLLEVLADRNSKESLLSKPVSNQVISLLCASSALPADWHLQCFENDEGAVSNAVAVYQTLQSFETGSRYRLWAARNIGRAFAATGEISDDFLREQDQSIFQYPESEVEDFNFSKARIIELLCDMLQKSSPQEIGLIERTLQLIISNLGKYSGFENCADVIPESLLKALTWSPYQCPAIQHSASDAGGDNDGVEWCPNLTSSSWARTIGLFLSREAREDPVVGALSHILHAMPDLAAHLLPYILHDVLLAELHGEAKIRQKVSDVFKLALREVGDSTISHARLVINCILYLRNQQRPNESTIVERDEWLDIDFAEASVASNKCCLPKTALLFLEIHISRAGSRSRRSSVTKYDAAPEVLHDIFKNIDDPDFFYGVQLNSTLESVMETLEHESSGFKNLLFQSAQYDSDVQMSGDGNGIGVLNALNAVNLQGIANSMFSAAGPGSKDTSSSFDSMLQAATNLRQWDIPVSPLNVSPSATIFRAFQSLNTSAMVQDAASSIDDCLMTTLDLMTKSSRSAMSLRTAMKVLGVVTEISDVLNVKSPEDFETEWQKIAKRNSWLKTTSVHEVGEILNSQEALFSSIKQKSYLKSAINLGDRDAQLMEVKVVRQSLSITRKHGIPQASLKSAVCLSKLSDQCSALGINVEGAAKFDLANVLWDQGQMTASIQMLRQLKDQNDLHKQDVPISRAELLVTLGHHVAEARLEKPEAIIQEYLSEAVKELRNRPSGDEAGRVYHGFAMFCDQQLQNPDGLEDFKRVEQLRNRKEKEVKALEEMMKTAEGKEKEALRYHRTKTKQWFDLDDRDYQRLRRSRDSFLQQCLENYLLCLRESEAYNNDTLRFCALWLDESESDIANEAVSKYLHQVPSRKFAPLMNQLSSRLLDVPDQFQNILFALINRICVEHPFHGMYQIFASSKSKGSKDGSALSRNRAAGRLVEGLKNDKRIGPTWVAVHNTNINYVRFAIDRPSEKLKSGARVPLKKLATGARLEHDAATQKLPPPTMQIDIRVDCDYSDVPKLVRYQPEFTIASGVSAPKIVSAYASNGQRYKQLFKGGNDDLRQDAIMEQVFEQVSSLLKEHQATRQRNLGIRTYKVLPLTSNAGIIEFVPHTIPLHDYLMPAHQKYFPKDMKPNVCRKHIADVQTRSFEQRVRTYRQVTEHFHPVMKYFFMEKFNSPDDWFGKRLSYTRSTAAISILGHVLGLGDRHGHNILLDERTGEVVHIDLGVAFEQGRVLPVPEVVPFRLTRDLVDGMGITKTEGVFRRCCEFTLEALRQESYSIMTILDVLRYDPLYSWTVSPLRMKKMQDASEAGGGPPVLPGTVDQRQTNEPSEADRALTVVAKKLSKTLSVTATVNELIQQATDEKNLAVLYCGWAAYA</sequence>
<comment type="subunit">
    <text evidence="4">Associates with DNA double-strand breaks.</text>
</comment>
<dbReference type="Gene3D" id="1.10.1070.11">
    <property type="entry name" value="Phosphatidylinositol 3-/4-kinase, catalytic domain"/>
    <property type="match status" value="1"/>
</dbReference>
<dbReference type="Gene3D" id="3.30.1010.10">
    <property type="entry name" value="Phosphatidylinositol 3-kinase Catalytic Subunit, Chain A, domain 4"/>
    <property type="match status" value="1"/>
</dbReference>
<dbReference type="SMART" id="SM01342">
    <property type="entry name" value="TAN"/>
    <property type="match status" value="1"/>
</dbReference>
<evidence type="ECO:0000256" key="1">
    <source>
        <dbReference type="ARBA" id="ARBA00004123"/>
    </source>
</evidence>
<gene>
    <name evidence="26" type="primary">TEL1</name>
    <name evidence="26" type="ORF">FE257_006379</name>
</gene>
<evidence type="ECO:0000256" key="13">
    <source>
        <dbReference type="ARBA" id="ARBA00022840"/>
    </source>
</evidence>
<dbReference type="PANTHER" id="PTHR37079">
    <property type="entry name" value="SERINE/THREONINE-PROTEIN KINASE ATM"/>
    <property type="match status" value="1"/>
</dbReference>
<keyword evidence="14 20" id="KW-0156">Chromatin regulator</keyword>
<keyword evidence="27" id="KW-1185">Reference proteome</keyword>
<evidence type="ECO:0000313" key="26">
    <source>
        <dbReference type="EMBL" id="KAF9894496.1"/>
    </source>
</evidence>
<evidence type="ECO:0000256" key="9">
    <source>
        <dbReference type="ARBA" id="ARBA00022679"/>
    </source>
</evidence>
<comment type="catalytic activity">
    <reaction evidence="18 20">
        <text>L-threonyl-[protein] + ATP = O-phospho-L-threonyl-[protein] + ADP + H(+)</text>
        <dbReference type="Rhea" id="RHEA:46608"/>
        <dbReference type="Rhea" id="RHEA-COMP:11060"/>
        <dbReference type="Rhea" id="RHEA-COMP:11605"/>
        <dbReference type="ChEBI" id="CHEBI:15378"/>
        <dbReference type="ChEBI" id="CHEBI:30013"/>
        <dbReference type="ChEBI" id="CHEBI:30616"/>
        <dbReference type="ChEBI" id="CHEBI:61977"/>
        <dbReference type="ChEBI" id="CHEBI:456216"/>
        <dbReference type="EC" id="2.7.11.1"/>
    </reaction>
</comment>
<evidence type="ECO:0000256" key="11">
    <source>
        <dbReference type="ARBA" id="ARBA00022763"/>
    </source>
</evidence>
<keyword evidence="10 20" id="KW-0547">Nucleotide-binding</keyword>
<keyword evidence="13 20" id="KW-0067">ATP-binding</keyword>
<evidence type="ECO:0000256" key="10">
    <source>
        <dbReference type="ARBA" id="ARBA00022741"/>
    </source>
</evidence>
<dbReference type="PROSITE" id="PS51190">
    <property type="entry name" value="FATC"/>
    <property type="match status" value="1"/>
</dbReference>
<proteinExistence type="inferred from homology"/>
<organism evidence="26 27">
    <name type="scientific">Aspergillus nanangensis</name>
    <dbReference type="NCBI Taxonomy" id="2582783"/>
    <lineage>
        <taxon>Eukaryota</taxon>
        <taxon>Fungi</taxon>
        <taxon>Dikarya</taxon>
        <taxon>Ascomycota</taxon>
        <taxon>Pezizomycotina</taxon>
        <taxon>Eurotiomycetes</taxon>
        <taxon>Eurotiomycetidae</taxon>
        <taxon>Eurotiales</taxon>
        <taxon>Aspergillaceae</taxon>
        <taxon>Aspergillus</taxon>
        <taxon>Aspergillus subgen. Circumdati</taxon>
    </lineage>
</organism>
<keyword evidence="15 20" id="KW-0779">Telomere</keyword>
<evidence type="ECO:0000256" key="7">
    <source>
        <dbReference type="ARBA" id="ARBA00022454"/>
    </source>
</evidence>
<keyword evidence="21" id="KW-0175">Coiled coil</keyword>
<comment type="caution">
    <text evidence="26">The sequence shown here is derived from an EMBL/GenBank/DDBJ whole genome shotgun (WGS) entry which is preliminary data.</text>
</comment>
<evidence type="ECO:0000256" key="16">
    <source>
        <dbReference type="ARBA" id="ARBA00023242"/>
    </source>
</evidence>
<protein>
    <recommendedName>
        <fullName evidence="6 20">Serine/threonine-protein kinase Tel1</fullName>
        <ecNumber evidence="5 20">2.7.11.1</ecNumber>
    </recommendedName>
</protein>
<dbReference type="Proteomes" id="UP001194746">
    <property type="component" value="Unassembled WGS sequence"/>
</dbReference>
<dbReference type="EMBL" id="VCAU01000003">
    <property type="protein sequence ID" value="KAF9894496.1"/>
    <property type="molecule type" value="Genomic_DNA"/>
</dbReference>
<feature type="coiled-coil region" evidence="21">
    <location>
        <begin position="2224"/>
        <end position="2254"/>
    </location>
</feature>
<dbReference type="InterPro" id="IPR014009">
    <property type="entry name" value="PIK_FAT"/>
</dbReference>
<dbReference type="PANTHER" id="PTHR37079:SF4">
    <property type="entry name" value="SERINE_THREONINE-PROTEIN KINASE ATM"/>
    <property type="match status" value="1"/>
</dbReference>
<dbReference type="GO" id="GO:0006281">
    <property type="term" value="P:DNA repair"/>
    <property type="evidence" value="ECO:0007669"/>
    <property type="project" value="InterPro"/>
</dbReference>
<dbReference type="Pfam" id="PF00454">
    <property type="entry name" value="PI3_PI4_kinase"/>
    <property type="match status" value="1"/>
</dbReference>
<keyword evidence="8 20" id="KW-0723">Serine/threonine-protein kinase</keyword>
<dbReference type="SMART" id="SM01343">
    <property type="entry name" value="FATC"/>
    <property type="match status" value="1"/>
</dbReference>
<dbReference type="GO" id="GO:0035556">
    <property type="term" value="P:intracellular signal transduction"/>
    <property type="evidence" value="ECO:0007669"/>
    <property type="project" value="UniProtKB-ARBA"/>
</dbReference>
<dbReference type="InterPro" id="IPR003151">
    <property type="entry name" value="PIK-rel_kinase_FAT"/>
</dbReference>
<dbReference type="FunFam" id="3.30.1010.10:FF:000019">
    <property type="entry name" value="Serine/threonine-protein kinase Tel1"/>
    <property type="match status" value="1"/>
</dbReference>
<comment type="similarity">
    <text evidence="3 20">Belongs to the PI3/PI4-kinase family. ATM subfamily.</text>
</comment>
<keyword evidence="16 20" id="KW-0539">Nucleus</keyword>
<evidence type="ECO:0000256" key="18">
    <source>
        <dbReference type="ARBA" id="ARBA00047899"/>
    </source>
</evidence>
<evidence type="ECO:0000313" key="27">
    <source>
        <dbReference type="Proteomes" id="UP001194746"/>
    </source>
</evidence>
<evidence type="ECO:0000256" key="5">
    <source>
        <dbReference type="ARBA" id="ARBA00012513"/>
    </source>
</evidence>
<dbReference type="InterPro" id="IPR021668">
    <property type="entry name" value="TAN"/>
</dbReference>
<evidence type="ECO:0000259" key="24">
    <source>
        <dbReference type="PROSITE" id="PS51189"/>
    </source>
</evidence>
<dbReference type="SUPFAM" id="SSF56112">
    <property type="entry name" value="Protein kinase-like (PK-like)"/>
    <property type="match status" value="1"/>
</dbReference>
<dbReference type="InterPro" id="IPR018936">
    <property type="entry name" value="PI3/4_kinase_CS"/>
</dbReference>
<evidence type="ECO:0000256" key="3">
    <source>
        <dbReference type="ARBA" id="ARBA00010769"/>
    </source>
</evidence>
<dbReference type="PROSITE" id="PS00916">
    <property type="entry name" value="PI3_4_KINASE_2"/>
    <property type="match status" value="1"/>
</dbReference>
<comment type="catalytic activity">
    <reaction evidence="19">
        <text>L-seryl-[protein] + ATP = O-phospho-L-seryl-[protein] + ADP + H(+)</text>
        <dbReference type="Rhea" id="RHEA:17989"/>
        <dbReference type="Rhea" id="RHEA-COMP:9863"/>
        <dbReference type="Rhea" id="RHEA-COMP:11604"/>
        <dbReference type="ChEBI" id="CHEBI:15378"/>
        <dbReference type="ChEBI" id="CHEBI:29999"/>
        <dbReference type="ChEBI" id="CHEBI:30616"/>
        <dbReference type="ChEBI" id="CHEBI:83421"/>
        <dbReference type="ChEBI" id="CHEBI:456216"/>
        <dbReference type="EC" id="2.7.11.1"/>
    </reaction>
</comment>
<reference evidence="26" key="2">
    <citation type="submission" date="2020-02" db="EMBL/GenBank/DDBJ databases">
        <authorList>
            <person name="Gilchrist C.L.M."/>
            <person name="Chooi Y.-H."/>
        </authorList>
    </citation>
    <scope>NUCLEOTIDE SEQUENCE</scope>
    <source>
        <strain evidence="26">MST-FP2251</strain>
    </source>
</reference>